<organism evidence="1 2">
    <name type="scientific">Halorubrum distributum JCM 13561</name>
    <dbReference type="NCBI Taxonomy" id="1227483"/>
    <lineage>
        <taxon>Archaea</taxon>
        <taxon>Methanobacteriati</taxon>
        <taxon>Methanobacteriota</taxon>
        <taxon>Stenosarchaea group</taxon>
        <taxon>Halobacteria</taxon>
        <taxon>Halobacteriales</taxon>
        <taxon>Haloferacaceae</taxon>
        <taxon>Halorubrum</taxon>
        <taxon>Halorubrum distributum group</taxon>
    </lineage>
</organism>
<dbReference type="Proteomes" id="UP000011581">
    <property type="component" value="Unassembled WGS sequence"/>
</dbReference>
<comment type="caution">
    <text evidence="1">The sequence shown here is derived from an EMBL/GenBank/DDBJ whole genome shotgun (WGS) entry which is preliminary data.</text>
</comment>
<proteinExistence type="predicted"/>
<name>M0P046_9EURY</name>
<accession>M0P046</accession>
<protein>
    <submittedName>
        <fullName evidence="1">Uncharacterized protein</fullName>
    </submittedName>
</protein>
<gene>
    <name evidence="1" type="ORF">C470_03686</name>
</gene>
<dbReference type="AlphaFoldDB" id="M0P046"/>
<evidence type="ECO:0000313" key="1">
    <source>
        <dbReference type="EMBL" id="EMA63198.1"/>
    </source>
</evidence>
<reference evidence="1 2" key="1">
    <citation type="journal article" date="2014" name="PLoS Genet.">
        <title>Phylogenetically driven sequencing of extremely halophilic archaea reveals strategies for static and dynamic osmo-response.</title>
        <authorList>
            <person name="Becker E.A."/>
            <person name="Seitzer P.M."/>
            <person name="Tritt A."/>
            <person name="Larsen D."/>
            <person name="Krusor M."/>
            <person name="Yao A.I."/>
            <person name="Wu D."/>
            <person name="Madern D."/>
            <person name="Eisen J.A."/>
            <person name="Darling A.E."/>
            <person name="Facciotti M.T."/>
        </authorList>
    </citation>
    <scope>NUCLEOTIDE SEQUENCE [LARGE SCALE GENOMIC DNA]</scope>
    <source>
        <strain evidence="1 2">JCM 13561</strain>
    </source>
</reference>
<sequence>MEVNSEAVVWRGSPTRSEWLPLKPWTRLFLPSSAKHEASWKPIEVSGTVEDSNADLEEEVREVVYYDDPIDLNQKLKPGTFNVVYPDPSFSGCEEIVNESDYFDGKVEWVARWNASEEKEPTPLVHWWFAWAIARIEHGPYLWTSLVFDETADLAPESAKADVHETYEKVKALRRVMADSRKFHFSLFYLAHHEENLHSKIRRTIQWRISMPDGTANPAQENNDRAPVGFSSIPMIRDQLSRRPVGNLIFWNETSFNKVVWDDIAKFPEDERRWLKISLSEGCARARSGVEATGGEGGASADD</sequence>
<evidence type="ECO:0000313" key="2">
    <source>
        <dbReference type="Proteomes" id="UP000011581"/>
    </source>
</evidence>
<dbReference type="EMBL" id="AOJF01000025">
    <property type="protein sequence ID" value="EMA63198.1"/>
    <property type="molecule type" value="Genomic_DNA"/>
</dbReference>